<dbReference type="GO" id="GO:0000179">
    <property type="term" value="F:rRNA (adenine-N6,N6-)-dimethyltransferase activity"/>
    <property type="evidence" value="ECO:0007669"/>
    <property type="project" value="InterPro"/>
</dbReference>
<evidence type="ECO:0000256" key="3">
    <source>
        <dbReference type="ARBA" id="ARBA00022691"/>
    </source>
</evidence>
<dbReference type="InterPro" id="IPR020598">
    <property type="entry name" value="rRNA_Ade_methylase_Trfase_N"/>
</dbReference>
<dbReference type="InterPro" id="IPR029063">
    <property type="entry name" value="SAM-dependent_MTases_sf"/>
</dbReference>
<feature type="domain" description="Ribosomal RNA adenine methylase transferase N-terminal" evidence="4">
    <location>
        <begin position="37"/>
        <end position="187"/>
    </location>
</feature>
<evidence type="ECO:0000313" key="5">
    <source>
        <dbReference type="EMBL" id="RKT44814.1"/>
    </source>
</evidence>
<keyword evidence="1 5" id="KW-0489">Methyltransferase</keyword>
<dbReference type="RefSeq" id="WP_120797200.1">
    <property type="nucleotide sequence ID" value="NZ_RBXL01000001.1"/>
</dbReference>
<reference evidence="5 6" key="1">
    <citation type="submission" date="2018-10" db="EMBL/GenBank/DDBJ databases">
        <title>Genomic Encyclopedia of Archaeal and Bacterial Type Strains, Phase II (KMG-II): from individual species to whole genera.</title>
        <authorList>
            <person name="Goeker M."/>
        </authorList>
    </citation>
    <scope>NUCLEOTIDE SEQUENCE [LARGE SCALE GENOMIC DNA]</scope>
    <source>
        <strain evidence="5 6">DSM 235</strain>
    </source>
</reference>
<evidence type="ECO:0000259" key="4">
    <source>
        <dbReference type="SMART" id="SM00650"/>
    </source>
</evidence>
<dbReference type="Proteomes" id="UP000274556">
    <property type="component" value="Unassembled WGS sequence"/>
</dbReference>
<dbReference type="OrthoDB" id="9805585at2"/>
<dbReference type="EMBL" id="RBXL01000001">
    <property type="protein sequence ID" value="RKT44814.1"/>
    <property type="molecule type" value="Genomic_DNA"/>
</dbReference>
<organism evidence="5 6">
    <name type="scientific">Thiocapsa rosea</name>
    <dbReference type="NCBI Taxonomy" id="69360"/>
    <lineage>
        <taxon>Bacteria</taxon>
        <taxon>Pseudomonadati</taxon>
        <taxon>Pseudomonadota</taxon>
        <taxon>Gammaproteobacteria</taxon>
        <taxon>Chromatiales</taxon>
        <taxon>Chromatiaceae</taxon>
        <taxon>Thiocapsa</taxon>
    </lineage>
</organism>
<keyword evidence="2 5" id="KW-0808">Transferase</keyword>
<accession>A0A495V6A9</accession>
<evidence type="ECO:0000256" key="2">
    <source>
        <dbReference type="ARBA" id="ARBA00022679"/>
    </source>
</evidence>
<dbReference type="Gene3D" id="3.40.50.150">
    <property type="entry name" value="Vaccinia Virus protein VP39"/>
    <property type="match status" value="1"/>
</dbReference>
<dbReference type="AlphaFoldDB" id="A0A495V6A9"/>
<keyword evidence="3" id="KW-0949">S-adenosyl-L-methionine</keyword>
<evidence type="ECO:0000256" key="1">
    <source>
        <dbReference type="ARBA" id="ARBA00022603"/>
    </source>
</evidence>
<evidence type="ECO:0000313" key="6">
    <source>
        <dbReference type="Proteomes" id="UP000274556"/>
    </source>
</evidence>
<protein>
    <submittedName>
        <fullName evidence="5">Phospholipid N-methyltransferase</fullName>
    </submittedName>
</protein>
<keyword evidence="6" id="KW-1185">Reference proteome</keyword>
<gene>
    <name evidence="5" type="ORF">BDD21_2218</name>
</gene>
<comment type="caution">
    <text evidence="5">The sequence shown here is derived from an EMBL/GenBank/DDBJ whole genome shotgun (WGS) entry which is preliminary data.</text>
</comment>
<dbReference type="SUPFAM" id="SSF53335">
    <property type="entry name" value="S-adenosyl-L-methionine-dependent methyltransferases"/>
    <property type="match status" value="1"/>
</dbReference>
<dbReference type="SMART" id="SM00650">
    <property type="entry name" value="rADc"/>
    <property type="match status" value="1"/>
</dbReference>
<proteinExistence type="predicted"/>
<name>A0A495V6A9_9GAMM</name>
<sequence>MNNRRSHIGVVDRLLFVRQFLRHPMQVASLVPSSRFLMRRVLAAAAVDRGGLVVELGPGTGGTTRAILDALPPDGRLLSIELNSHLHRLVEAIPDRRLIAHRGSACELPAVLAAHGFAAADAVVSGIPFSTMPRAVGARTAAAIAECLAADGRFVAYQASARVAELCRPHLGPPRVDTELLNFPPMRVFRWERTGG</sequence>